<protein>
    <submittedName>
        <fullName evidence="2">Uncharacterized protein</fullName>
    </submittedName>
</protein>
<feature type="compositionally biased region" description="Basic residues" evidence="1">
    <location>
        <begin position="65"/>
        <end position="85"/>
    </location>
</feature>
<sequence>MLAASMPPSQGHHVEDSGTLLGQSMGTSASALPSLDGSANVTAGRGSGPCPQSRSPPSARSHPPSPHRRGRSGHRPRNRSRRRSGCRTPTLQPPAASPDGAHPDAAAPLPETPRARARWPLLAAQGRVAEALLPVPNHGSRETLCSSRWREGGGPVLGGKGKFLFFIYLFWGGGDSS</sequence>
<name>A0A061RDT9_9CHLO</name>
<proteinExistence type="predicted"/>
<evidence type="ECO:0000256" key="1">
    <source>
        <dbReference type="SAM" id="MobiDB-lite"/>
    </source>
</evidence>
<feature type="region of interest" description="Disordered" evidence="1">
    <location>
        <begin position="1"/>
        <end position="112"/>
    </location>
</feature>
<feature type="compositionally biased region" description="Low complexity" evidence="1">
    <location>
        <begin position="49"/>
        <end position="62"/>
    </location>
</feature>
<dbReference type="AlphaFoldDB" id="A0A061RDT9"/>
<feature type="compositionally biased region" description="Polar residues" evidence="1">
    <location>
        <begin position="20"/>
        <end position="41"/>
    </location>
</feature>
<evidence type="ECO:0000313" key="2">
    <source>
        <dbReference type="EMBL" id="JAC68974.1"/>
    </source>
</evidence>
<organism evidence="2">
    <name type="scientific">Tetraselmis sp. GSL018</name>
    <dbReference type="NCBI Taxonomy" id="582737"/>
    <lineage>
        <taxon>Eukaryota</taxon>
        <taxon>Viridiplantae</taxon>
        <taxon>Chlorophyta</taxon>
        <taxon>core chlorophytes</taxon>
        <taxon>Chlorodendrophyceae</taxon>
        <taxon>Chlorodendrales</taxon>
        <taxon>Chlorodendraceae</taxon>
        <taxon>Tetraselmis</taxon>
    </lineage>
</organism>
<gene>
    <name evidence="2" type="ORF">TSPGSL018_7509</name>
</gene>
<dbReference type="EMBL" id="GBEZ01017355">
    <property type="protein sequence ID" value="JAC68974.1"/>
    <property type="molecule type" value="Transcribed_RNA"/>
</dbReference>
<accession>A0A061RDT9</accession>
<reference evidence="2" key="1">
    <citation type="submission" date="2014-05" db="EMBL/GenBank/DDBJ databases">
        <title>The transcriptome of the halophilic microalga Tetraselmis sp. GSL018 isolated from the Great Salt Lake, Utah.</title>
        <authorList>
            <person name="Jinkerson R.E."/>
            <person name="D'Adamo S."/>
            <person name="Posewitz M.C."/>
        </authorList>
    </citation>
    <scope>NUCLEOTIDE SEQUENCE</scope>
    <source>
        <strain evidence="2">GSL018</strain>
    </source>
</reference>